<protein>
    <recommendedName>
        <fullName evidence="5">Radical SAM core domain-containing protein</fullName>
    </recommendedName>
</protein>
<dbReference type="PANTHER" id="PTHR11228">
    <property type="entry name" value="RADICAL SAM DOMAIN PROTEIN"/>
    <property type="match status" value="1"/>
</dbReference>
<keyword evidence="2" id="KW-0479">Metal-binding</keyword>
<reference evidence="6" key="1">
    <citation type="journal article" date="2015" name="Nature">
        <title>Complex archaea that bridge the gap between prokaryotes and eukaryotes.</title>
        <authorList>
            <person name="Spang A."/>
            <person name="Saw J.H."/>
            <person name="Jorgensen S.L."/>
            <person name="Zaremba-Niedzwiedzka K."/>
            <person name="Martijn J."/>
            <person name="Lind A.E."/>
            <person name="van Eijk R."/>
            <person name="Schleper C."/>
            <person name="Guy L."/>
            <person name="Ettema T.J."/>
        </authorList>
    </citation>
    <scope>NUCLEOTIDE SEQUENCE</scope>
</reference>
<evidence type="ECO:0000256" key="1">
    <source>
        <dbReference type="ARBA" id="ARBA00022691"/>
    </source>
</evidence>
<dbReference type="SUPFAM" id="SSF102114">
    <property type="entry name" value="Radical SAM enzymes"/>
    <property type="match status" value="1"/>
</dbReference>
<dbReference type="GO" id="GO:0046872">
    <property type="term" value="F:metal ion binding"/>
    <property type="evidence" value="ECO:0007669"/>
    <property type="project" value="UniProtKB-KW"/>
</dbReference>
<keyword evidence="1" id="KW-0949">S-adenosyl-L-methionine</keyword>
<dbReference type="InterPro" id="IPR013785">
    <property type="entry name" value="Aldolase_TIM"/>
</dbReference>
<keyword evidence="4" id="KW-0411">Iron-sulfur</keyword>
<dbReference type="SFLD" id="SFLDS00029">
    <property type="entry name" value="Radical_SAM"/>
    <property type="match status" value="1"/>
</dbReference>
<organism evidence="6">
    <name type="scientific">marine sediment metagenome</name>
    <dbReference type="NCBI Taxonomy" id="412755"/>
    <lineage>
        <taxon>unclassified sequences</taxon>
        <taxon>metagenomes</taxon>
        <taxon>ecological metagenomes</taxon>
    </lineage>
</organism>
<proteinExistence type="predicted"/>
<comment type="caution">
    <text evidence="6">The sequence shown here is derived from an EMBL/GenBank/DDBJ whole genome shotgun (WGS) entry which is preliminary data.</text>
</comment>
<evidence type="ECO:0000256" key="3">
    <source>
        <dbReference type="ARBA" id="ARBA00023004"/>
    </source>
</evidence>
<dbReference type="GO" id="GO:0051536">
    <property type="term" value="F:iron-sulfur cluster binding"/>
    <property type="evidence" value="ECO:0007669"/>
    <property type="project" value="UniProtKB-KW"/>
</dbReference>
<evidence type="ECO:0000313" key="6">
    <source>
        <dbReference type="EMBL" id="KKM13624.1"/>
    </source>
</evidence>
<dbReference type="AlphaFoldDB" id="A0A0F9I1Q4"/>
<dbReference type="InterPro" id="IPR058240">
    <property type="entry name" value="rSAM_sf"/>
</dbReference>
<keyword evidence="3" id="KW-0408">Iron</keyword>
<accession>A0A0F9I1Q4</accession>
<dbReference type="EMBL" id="LAZR01015338">
    <property type="protein sequence ID" value="KKM13624.1"/>
    <property type="molecule type" value="Genomic_DNA"/>
</dbReference>
<gene>
    <name evidence="6" type="ORF">LCGC14_1714320</name>
</gene>
<name>A0A0F9I1Q4_9ZZZZ</name>
<dbReference type="InterPro" id="IPR007197">
    <property type="entry name" value="rSAM"/>
</dbReference>
<dbReference type="Pfam" id="PF04055">
    <property type="entry name" value="Radical_SAM"/>
    <property type="match status" value="1"/>
</dbReference>
<dbReference type="GO" id="GO:0003824">
    <property type="term" value="F:catalytic activity"/>
    <property type="evidence" value="ECO:0007669"/>
    <property type="project" value="InterPro"/>
</dbReference>
<dbReference type="InterPro" id="IPR050377">
    <property type="entry name" value="Radical_SAM_PqqE_MftC-like"/>
</dbReference>
<dbReference type="PANTHER" id="PTHR11228:SF7">
    <property type="entry name" value="PQQA PEPTIDE CYCLASE"/>
    <property type="match status" value="1"/>
</dbReference>
<feature type="domain" description="Radical SAM core" evidence="5">
    <location>
        <begin position="44"/>
        <end position="138"/>
    </location>
</feature>
<evidence type="ECO:0000256" key="4">
    <source>
        <dbReference type="ARBA" id="ARBA00023014"/>
    </source>
</evidence>
<evidence type="ECO:0000256" key="2">
    <source>
        <dbReference type="ARBA" id="ARBA00022723"/>
    </source>
</evidence>
<dbReference type="Gene3D" id="3.20.20.70">
    <property type="entry name" value="Aldolase class I"/>
    <property type="match status" value="1"/>
</dbReference>
<evidence type="ECO:0000259" key="5">
    <source>
        <dbReference type="Pfam" id="PF04055"/>
    </source>
</evidence>
<sequence>MIKTREFKEHNYRAIWYNGKTIRIALNPDKPITELDYPEFYDVKITGYCEGECPWCYMDSKKTDSHYENIIQKIKGYFGSMTKNQRPFQVAIGGGEPTDHPDFIESLKTFKELGIEPNYTTNGMWVDSDNNIEILAATKKYCGGVAVSCHPHLSWKRVAKILWSQDAKLNFHIIISDKPSIDYFKEIYDEWNKSVDYFVLLPYGNQGRAEEKDIDWEYLLKVLPDDHSKIAFGANFYSYLIQGNHNIKVSLYEPEIMSKFLDLEDMGLYKSSFNLMERI</sequence>